<dbReference type="InterPro" id="IPR014716">
    <property type="entry name" value="Fibrinogen_a/b/g_C_1"/>
</dbReference>
<feature type="domain" description="EGF-like" evidence="6">
    <location>
        <begin position="92"/>
        <end position="133"/>
    </location>
</feature>
<dbReference type="OrthoDB" id="5988108at2759"/>
<accession>A0A2B4RAN5</accession>
<evidence type="ECO:0000256" key="3">
    <source>
        <dbReference type="ARBA" id="ARBA00022737"/>
    </source>
</evidence>
<organism evidence="8 9">
    <name type="scientific">Stylophora pistillata</name>
    <name type="common">Smooth cauliflower coral</name>
    <dbReference type="NCBI Taxonomy" id="50429"/>
    <lineage>
        <taxon>Eukaryota</taxon>
        <taxon>Metazoa</taxon>
        <taxon>Cnidaria</taxon>
        <taxon>Anthozoa</taxon>
        <taxon>Hexacorallia</taxon>
        <taxon>Scleractinia</taxon>
        <taxon>Astrocoeniina</taxon>
        <taxon>Pocilloporidae</taxon>
        <taxon>Stylophora</taxon>
    </lineage>
</organism>
<dbReference type="SMART" id="SM00179">
    <property type="entry name" value="EGF_CA"/>
    <property type="match status" value="4"/>
</dbReference>
<dbReference type="Gene3D" id="2.10.25.10">
    <property type="entry name" value="Laminin"/>
    <property type="match status" value="4"/>
</dbReference>
<feature type="domain" description="EGF-like" evidence="6">
    <location>
        <begin position="207"/>
        <end position="248"/>
    </location>
</feature>
<dbReference type="Pfam" id="PF07645">
    <property type="entry name" value="EGF_CA"/>
    <property type="match status" value="4"/>
</dbReference>
<dbReference type="GO" id="GO:0005509">
    <property type="term" value="F:calcium ion binding"/>
    <property type="evidence" value="ECO:0007669"/>
    <property type="project" value="InterPro"/>
</dbReference>
<dbReference type="EMBL" id="LSMT01000880">
    <property type="protein sequence ID" value="PFX13873.1"/>
    <property type="molecule type" value="Genomic_DNA"/>
</dbReference>
<keyword evidence="3" id="KW-0677">Repeat</keyword>
<dbReference type="Proteomes" id="UP000225706">
    <property type="component" value="Unassembled WGS sequence"/>
</dbReference>
<evidence type="ECO:0000259" key="7">
    <source>
        <dbReference type="PROSITE" id="PS51406"/>
    </source>
</evidence>
<reference evidence="9" key="1">
    <citation type="journal article" date="2017" name="bioRxiv">
        <title>Comparative analysis of the genomes of Stylophora pistillata and Acropora digitifera provides evidence for extensive differences between species of corals.</title>
        <authorList>
            <person name="Voolstra C.R."/>
            <person name="Li Y."/>
            <person name="Liew Y.J."/>
            <person name="Baumgarten S."/>
            <person name="Zoccola D."/>
            <person name="Flot J.-F."/>
            <person name="Tambutte S."/>
            <person name="Allemand D."/>
            <person name="Aranda M."/>
        </authorList>
    </citation>
    <scope>NUCLEOTIDE SEQUENCE [LARGE SCALE GENOMIC DNA]</scope>
</reference>
<dbReference type="Pfam" id="PF00147">
    <property type="entry name" value="Fibrinogen_C"/>
    <property type="match status" value="1"/>
</dbReference>
<dbReference type="InterPro" id="IPR000152">
    <property type="entry name" value="EGF-type_Asp/Asn_hydroxyl_site"/>
</dbReference>
<dbReference type="FunFam" id="2.10.25.10:FF:000038">
    <property type="entry name" value="Fibrillin 2"/>
    <property type="match status" value="4"/>
</dbReference>
<protein>
    <submittedName>
        <fullName evidence="8">Fibrillin-1</fullName>
    </submittedName>
</protein>
<name>A0A2B4RAN5_STYPI</name>
<gene>
    <name evidence="8" type="primary">FBN1</name>
    <name evidence="8" type="ORF">AWC38_SpisGene22011</name>
</gene>
<dbReference type="SMART" id="SM00181">
    <property type="entry name" value="EGF"/>
    <property type="match status" value="4"/>
</dbReference>
<dbReference type="PANTHER" id="PTHR24050:SF28">
    <property type="entry name" value="UROMODULIN-LIKE"/>
    <property type="match status" value="1"/>
</dbReference>
<dbReference type="PROSITE" id="PS00010">
    <property type="entry name" value="ASX_HYDROXYL"/>
    <property type="match status" value="3"/>
</dbReference>
<evidence type="ECO:0000313" key="8">
    <source>
        <dbReference type="EMBL" id="PFX13873.1"/>
    </source>
</evidence>
<comment type="caution">
    <text evidence="8">The sequence shown here is derived from an EMBL/GenBank/DDBJ whole genome shotgun (WGS) entry which is preliminary data.</text>
</comment>
<dbReference type="InterPro" id="IPR000742">
    <property type="entry name" value="EGF"/>
</dbReference>
<keyword evidence="1 5" id="KW-0245">EGF-like domain</keyword>
<dbReference type="PROSITE" id="PS51406">
    <property type="entry name" value="FIBRINOGEN_C_2"/>
    <property type="match status" value="1"/>
</dbReference>
<dbReference type="PANTHER" id="PTHR24050">
    <property type="entry name" value="PA14 DOMAIN-CONTAINING PROTEIN"/>
    <property type="match status" value="1"/>
</dbReference>
<evidence type="ECO:0000256" key="1">
    <source>
        <dbReference type="ARBA" id="ARBA00022536"/>
    </source>
</evidence>
<dbReference type="InterPro" id="IPR052235">
    <property type="entry name" value="Nephronectin_domain"/>
</dbReference>
<dbReference type="PROSITE" id="PS01186">
    <property type="entry name" value="EGF_2"/>
    <property type="match status" value="2"/>
</dbReference>
<keyword evidence="9" id="KW-1185">Reference proteome</keyword>
<dbReference type="SUPFAM" id="SSF56496">
    <property type="entry name" value="Fibrinogen C-terminal domain-like"/>
    <property type="match status" value="1"/>
</dbReference>
<dbReference type="Gene3D" id="3.90.215.10">
    <property type="entry name" value="Gamma Fibrinogen, chain A, domain 1"/>
    <property type="match status" value="1"/>
</dbReference>
<dbReference type="SUPFAM" id="SSF57184">
    <property type="entry name" value="Growth factor receptor domain"/>
    <property type="match status" value="1"/>
</dbReference>
<dbReference type="SMART" id="SM00186">
    <property type="entry name" value="FBG"/>
    <property type="match status" value="1"/>
</dbReference>
<dbReference type="AlphaFoldDB" id="A0A2B4RAN5"/>
<keyword evidence="2" id="KW-0732">Signal</keyword>
<sequence>MNFYKLESSKYNDLIEKNITKSYKKVQPETTQAIHKQNKDIATKLGIDDRVDTTANKDAFITLKDHKPNFTNKPTCRLINPTKSEIGKVSKDIDECSQNSHNCSNITATCNNTKGTFKTSCKPGFSGDGNNCTDIDECSQNIHNCSNITATCSNIVGAFKCVCKPGFIGDGHNCTGREIKLRTWLSSFCTFVDQDEVEYYKETNSENIDECVNNTHNCSKGSATCRNTEGSFNCSCDPGLTGDGYTCQDINECVQGTHDWNRGNATCLNTEGSFSCSCKPGFTGDGHNCQVYKDCAEVYKNRHHIDEIYTNDPDGEGAFDVFCNQEGSQGGWTVFQRKSSDSIDFNRDWIDYKNGFGNLYGDFWLGLDKVHRLTKSDNYKLILYWKMENSEVHRFRFDHFEVESEDTWYKLRVEVSGNDWGPLKDSNGQTFTTGDQDSNGHTGFKVQYSQKNVNTRYVGFSHSTLPIISSLHQQCSPPTIGKEIALVWRRK</sequence>
<dbReference type="CDD" id="cd00054">
    <property type="entry name" value="EGF_CA"/>
    <property type="match status" value="4"/>
</dbReference>
<feature type="domain" description="Fibrinogen C-terminal" evidence="7">
    <location>
        <begin position="286"/>
        <end position="437"/>
    </location>
</feature>
<feature type="domain" description="EGF-like" evidence="6">
    <location>
        <begin position="134"/>
        <end position="175"/>
    </location>
</feature>
<evidence type="ECO:0000256" key="4">
    <source>
        <dbReference type="ARBA" id="ARBA00023157"/>
    </source>
</evidence>
<dbReference type="InterPro" id="IPR049883">
    <property type="entry name" value="NOTCH1_EGF-like"/>
</dbReference>
<keyword evidence="4" id="KW-1015">Disulfide bond</keyword>
<comment type="caution">
    <text evidence="5">Lacks conserved residue(s) required for the propagation of feature annotation.</text>
</comment>
<dbReference type="InterPro" id="IPR036056">
    <property type="entry name" value="Fibrinogen-like_C"/>
</dbReference>
<evidence type="ECO:0000313" key="9">
    <source>
        <dbReference type="Proteomes" id="UP000225706"/>
    </source>
</evidence>
<evidence type="ECO:0000256" key="2">
    <source>
        <dbReference type="ARBA" id="ARBA00022729"/>
    </source>
</evidence>
<dbReference type="SUPFAM" id="SSF57196">
    <property type="entry name" value="EGF/Laminin"/>
    <property type="match status" value="2"/>
</dbReference>
<evidence type="ECO:0000259" key="6">
    <source>
        <dbReference type="PROSITE" id="PS50026"/>
    </source>
</evidence>
<feature type="domain" description="EGF-like" evidence="6">
    <location>
        <begin position="249"/>
        <end position="290"/>
    </location>
</feature>
<dbReference type="InterPro" id="IPR001881">
    <property type="entry name" value="EGF-like_Ca-bd_dom"/>
</dbReference>
<dbReference type="InterPro" id="IPR009030">
    <property type="entry name" value="Growth_fac_rcpt_cys_sf"/>
</dbReference>
<evidence type="ECO:0000256" key="5">
    <source>
        <dbReference type="PROSITE-ProRule" id="PRU00076"/>
    </source>
</evidence>
<dbReference type="STRING" id="50429.A0A2B4RAN5"/>
<dbReference type="PROSITE" id="PS50026">
    <property type="entry name" value="EGF_3"/>
    <property type="match status" value="4"/>
</dbReference>
<proteinExistence type="predicted"/>
<dbReference type="InterPro" id="IPR002181">
    <property type="entry name" value="Fibrinogen_a/b/g_C_dom"/>
</dbReference>